<feature type="transmembrane region" description="Helical" evidence="8 10">
    <location>
        <begin position="357"/>
        <end position="375"/>
    </location>
</feature>
<feature type="transmembrane region" description="Helical" evidence="8 10">
    <location>
        <begin position="122"/>
        <end position="142"/>
    </location>
</feature>
<reference evidence="12 13" key="1">
    <citation type="submission" date="2017-11" db="EMBL/GenBank/DDBJ databases">
        <title>Evolution of Phototrophy in the Chloroflexi Phylum Driven by Horizontal Gene Transfer.</title>
        <authorList>
            <person name="Ward L.M."/>
            <person name="Hemp J."/>
            <person name="Shih P.M."/>
            <person name="Mcglynn S.E."/>
            <person name="Fischer W."/>
        </authorList>
    </citation>
    <scope>NUCLEOTIDE SEQUENCE [LARGE SCALE GENOMIC DNA]</scope>
    <source>
        <strain evidence="12">JP3_7</strain>
    </source>
</reference>
<evidence type="ECO:0000313" key="12">
    <source>
        <dbReference type="EMBL" id="PJF48849.1"/>
    </source>
</evidence>
<keyword evidence="3 8" id="KW-1003">Cell membrane</keyword>
<feature type="transmembrane region" description="Helical" evidence="8 10">
    <location>
        <begin position="273"/>
        <end position="299"/>
    </location>
</feature>
<feature type="transmembrane region" description="Helical" evidence="8 10">
    <location>
        <begin position="381"/>
        <end position="397"/>
    </location>
</feature>
<dbReference type="PANTHER" id="PTHR13929:SF0">
    <property type="entry name" value="UBIA PRENYLTRANSFERASE DOMAIN-CONTAINING PROTEIN 1"/>
    <property type="match status" value="1"/>
</dbReference>
<keyword evidence="6 8" id="KW-1133">Transmembrane helix</keyword>
<dbReference type="EC" id="2.5.1.74" evidence="8 9"/>
<feature type="transmembrane region" description="Helical" evidence="8 10">
    <location>
        <begin position="67"/>
        <end position="91"/>
    </location>
</feature>
<feature type="transmembrane region" description="Helical" evidence="8 10">
    <location>
        <begin position="548"/>
        <end position="566"/>
    </location>
</feature>
<dbReference type="CDD" id="cd13962">
    <property type="entry name" value="PT_UbiA_UBIAD1"/>
    <property type="match status" value="1"/>
</dbReference>
<dbReference type="InterPro" id="IPR026046">
    <property type="entry name" value="UBIAD1"/>
</dbReference>
<keyword evidence="7 8" id="KW-0472">Membrane</keyword>
<dbReference type="InterPro" id="IPR044878">
    <property type="entry name" value="UbiA_sf"/>
</dbReference>
<evidence type="ECO:0000256" key="1">
    <source>
        <dbReference type="ARBA" id="ARBA00004141"/>
    </source>
</evidence>
<dbReference type="CDD" id="cd06261">
    <property type="entry name" value="TM_PBP2"/>
    <property type="match status" value="1"/>
</dbReference>
<dbReference type="GO" id="GO:0005886">
    <property type="term" value="C:plasma membrane"/>
    <property type="evidence" value="ECO:0007669"/>
    <property type="project" value="UniProtKB-SubCell"/>
</dbReference>
<evidence type="ECO:0000256" key="2">
    <source>
        <dbReference type="ARBA" id="ARBA00022428"/>
    </source>
</evidence>
<dbReference type="PANTHER" id="PTHR13929">
    <property type="entry name" value="1,4-DIHYDROXY-2-NAPHTHOATE OCTAPRENYLTRANSFERASE"/>
    <property type="match status" value="1"/>
</dbReference>
<dbReference type="InterPro" id="IPR000515">
    <property type="entry name" value="MetI-like"/>
</dbReference>
<comment type="subcellular location">
    <subcellularLocation>
        <location evidence="8 10">Cell membrane</location>
        <topology evidence="8 10">Multi-pass membrane protein</topology>
    </subcellularLocation>
    <subcellularLocation>
        <location evidence="1">Membrane</location>
        <topology evidence="1">Multi-pass membrane protein</topology>
    </subcellularLocation>
</comment>
<protein>
    <recommendedName>
        <fullName evidence="8 9">1,4-dihydroxy-2-naphthoate octaprenyltransferase</fullName>
        <shortName evidence="8">DHNA-octaprenyltransferase</shortName>
        <ecNumber evidence="8 9">2.5.1.74</ecNumber>
    </recommendedName>
</protein>
<gene>
    <name evidence="8 12" type="primary">menA</name>
    <name evidence="12" type="ORF">CUN48_01470</name>
</gene>
<feature type="transmembrane region" description="Helical" evidence="8 10">
    <location>
        <begin position="195"/>
        <end position="212"/>
    </location>
</feature>
<organism evidence="12 13">
    <name type="scientific">Candidatus Thermofonsia Clade 3 bacterium</name>
    <dbReference type="NCBI Taxonomy" id="2364212"/>
    <lineage>
        <taxon>Bacteria</taxon>
        <taxon>Bacillati</taxon>
        <taxon>Chloroflexota</taxon>
        <taxon>Candidatus Thermofontia</taxon>
        <taxon>Candidatus Thermofonsia Clade 3</taxon>
    </lineage>
</organism>
<dbReference type="EMBL" id="PGTN01000005">
    <property type="protein sequence ID" value="PJF48849.1"/>
    <property type="molecule type" value="Genomic_DNA"/>
</dbReference>
<comment type="function">
    <text evidence="8">Conversion of 1,4-dihydroxy-2-naphthoate (DHNA) to demethylmenaquinone (DMK).</text>
</comment>
<comment type="similarity">
    <text evidence="8">Belongs to the MenA family. Type 1 subfamily.</text>
</comment>
<dbReference type="HAMAP" id="MF_01937">
    <property type="entry name" value="MenA_1"/>
    <property type="match status" value="1"/>
</dbReference>
<evidence type="ECO:0000256" key="9">
    <source>
        <dbReference type="NCBIfam" id="TIGR00751"/>
    </source>
</evidence>
<dbReference type="GO" id="GO:0042371">
    <property type="term" value="P:vitamin K biosynthetic process"/>
    <property type="evidence" value="ECO:0007669"/>
    <property type="project" value="TreeGrafter"/>
</dbReference>
<dbReference type="UniPathway" id="UPA00079">
    <property type="reaction ID" value="UER00168"/>
</dbReference>
<feature type="transmembrane region" description="Helical" evidence="8 10">
    <location>
        <begin position="404"/>
        <end position="428"/>
    </location>
</feature>
<comment type="caution">
    <text evidence="8">Lacks conserved residue(s) required for the propagation of feature annotation.</text>
</comment>
<accession>A0A2M8QGD1</accession>
<comment type="similarity">
    <text evidence="10">Belongs to the binding-protein-dependent transport system permease family.</text>
</comment>
<keyword evidence="2 8" id="KW-0474">Menaquinone biosynthesis</keyword>
<dbReference type="InterPro" id="IPR000537">
    <property type="entry name" value="UbiA_prenyltransferase"/>
</dbReference>
<evidence type="ECO:0000256" key="5">
    <source>
        <dbReference type="ARBA" id="ARBA00022692"/>
    </source>
</evidence>
<dbReference type="Gene3D" id="1.10.3720.10">
    <property type="entry name" value="MetI-like"/>
    <property type="match status" value="1"/>
</dbReference>
<dbReference type="GO" id="GO:0009234">
    <property type="term" value="P:menaquinone biosynthetic process"/>
    <property type="evidence" value="ECO:0007669"/>
    <property type="project" value="UniProtKB-UniRule"/>
</dbReference>
<feature type="transmembrane region" description="Helical" evidence="8 10">
    <location>
        <begin position="162"/>
        <end position="183"/>
    </location>
</feature>
<dbReference type="AlphaFoldDB" id="A0A2M8QGD1"/>
<name>A0A2M8QGD1_9CHLR</name>
<feature type="transmembrane region" description="Helical" evidence="8 10">
    <location>
        <begin position="434"/>
        <end position="453"/>
    </location>
</feature>
<evidence type="ECO:0000256" key="4">
    <source>
        <dbReference type="ARBA" id="ARBA00022679"/>
    </source>
</evidence>
<dbReference type="InterPro" id="IPR035906">
    <property type="entry name" value="MetI-like_sf"/>
</dbReference>
<dbReference type="Proteomes" id="UP000230790">
    <property type="component" value="Unassembled WGS sequence"/>
</dbReference>
<dbReference type="PROSITE" id="PS50928">
    <property type="entry name" value="ABC_TM1"/>
    <property type="match status" value="1"/>
</dbReference>
<sequence>MARERGLTLVSPLVLLALWEALARLGALDARFFSMPSEIFARLMALLQDGTLLTHTAITLRRVAVGFVLATAPAILLGVVMGVSGIARALFTPLVAALYSVPKIALVPMVVLLLGIGEPAKYAIVVVSVFFLVVLNTVAGVRNVDARYFDIARNNGANKWDLIWTVALPGALPSILTGVNLGLGFALTVIVGTELLLPQGGLGAMIWAAYQVYDIPTIFAALIVVALLGFGANWLMGEVERQLVPWRLADAHRATAQAPAVQSEPRIRRFVRVWWMATRPFSFTASLVPVTLGAVLAAYDGYFDLWLFALTLVGSVLIHAGTNLANDYFDWKKGADTPESLGPNRALQEGMLTPQQVFVGALVCFGVGSLIGLYLVAVRGVFILMLGILSVLAGWFYTAGPKAFAYIGLGEIVVFVFMGPVMVIGSYYVQAQAAPLHGVLLSLPIGLLVAAILHANNMRDLEGDLAKNKRTLANILGRQASKWEYLVLVSGSFVVLVVLVVIGYAPLLALLPLLVMPMGISLVQRAYATDEPRTLNRVLRATARLHGWFGWLLILGFVGAMVGRLVY</sequence>
<evidence type="ECO:0000256" key="10">
    <source>
        <dbReference type="RuleBase" id="RU363032"/>
    </source>
</evidence>
<evidence type="ECO:0000256" key="8">
    <source>
        <dbReference type="HAMAP-Rule" id="MF_01937"/>
    </source>
</evidence>
<keyword evidence="10" id="KW-0813">Transport</keyword>
<feature type="transmembrane region" description="Helical" evidence="8 10">
    <location>
        <begin position="485"/>
        <end position="504"/>
    </location>
</feature>
<dbReference type="GO" id="GO:0055085">
    <property type="term" value="P:transmembrane transport"/>
    <property type="evidence" value="ECO:0007669"/>
    <property type="project" value="InterPro"/>
</dbReference>
<comment type="catalytic activity">
    <reaction evidence="8">
        <text>an all-trans-polyprenyl diphosphate + 1,4-dihydroxy-2-naphthoate + H(+) = a 2-demethylmenaquinol + CO2 + diphosphate</text>
        <dbReference type="Rhea" id="RHEA:26478"/>
        <dbReference type="Rhea" id="RHEA-COMP:9563"/>
        <dbReference type="Rhea" id="RHEA-COMP:9564"/>
        <dbReference type="ChEBI" id="CHEBI:11173"/>
        <dbReference type="ChEBI" id="CHEBI:15378"/>
        <dbReference type="ChEBI" id="CHEBI:16526"/>
        <dbReference type="ChEBI" id="CHEBI:33019"/>
        <dbReference type="ChEBI" id="CHEBI:55437"/>
        <dbReference type="ChEBI" id="CHEBI:58914"/>
        <dbReference type="EC" id="2.5.1.74"/>
    </reaction>
</comment>
<dbReference type="SUPFAM" id="SSF161098">
    <property type="entry name" value="MetI-like"/>
    <property type="match status" value="1"/>
</dbReference>
<evidence type="ECO:0000256" key="3">
    <source>
        <dbReference type="ARBA" id="ARBA00022475"/>
    </source>
</evidence>
<feature type="transmembrane region" description="Helical" evidence="8 10">
    <location>
        <begin position="218"/>
        <end position="237"/>
    </location>
</feature>
<dbReference type="Pfam" id="PF01040">
    <property type="entry name" value="UbiA"/>
    <property type="match status" value="1"/>
</dbReference>
<dbReference type="GO" id="GO:0046428">
    <property type="term" value="F:1,4-dihydroxy-2-naphthoate polyprenyltransferase activity"/>
    <property type="evidence" value="ECO:0007669"/>
    <property type="project" value="UniProtKB-UniRule"/>
</dbReference>
<dbReference type="NCBIfam" id="TIGR00751">
    <property type="entry name" value="menA"/>
    <property type="match status" value="1"/>
</dbReference>
<evidence type="ECO:0000256" key="6">
    <source>
        <dbReference type="ARBA" id="ARBA00022989"/>
    </source>
</evidence>
<dbReference type="InterPro" id="IPR004657">
    <property type="entry name" value="MenA"/>
</dbReference>
<keyword evidence="5 8" id="KW-0812">Transmembrane</keyword>
<keyword evidence="4 8" id="KW-0808">Transferase</keyword>
<comment type="pathway">
    <text evidence="8">Quinol/quinone metabolism; menaquinone biosynthesis; menaquinol from 1,4-dihydroxy-2-naphthoate: step 1/2.</text>
</comment>
<feature type="domain" description="ABC transmembrane type-1" evidence="11">
    <location>
        <begin position="56"/>
        <end position="236"/>
    </location>
</feature>
<comment type="caution">
    <text evidence="12">The sequence shown here is derived from an EMBL/GenBank/DDBJ whole genome shotgun (WGS) entry which is preliminary data.</text>
</comment>
<evidence type="ECO:0000259" key="11">
    <source>
        <dbReference type="PROSITE" id="PS50928"/>
    </source>
</evidence>
<dbReference type="Pfam" id="PF00528">
    <property type="entry name" value="BPD_transp_1"/>
    <property type="match status" value="1"/>
</dbReference>
<proteinExistence type="inferred from homology"/>
<feature type="transmembrane region" description="Helical" evidence="8 10">
    <location>
        <begin position="97"/>
        <end position="115"/>
    </location>
</feature>
<dbReference type="Gene3D" id="1.10.357.140">
    <property type="entry name" value="UbiA prenyltransferase"/>
    <property type="match status" value="1"/>
</dbReference>
<evidence type="ECO:0000313" key="13">
    <source>
        <dbReference type="Proteomes" id="UP000230790"/>
    </source>
</evidence>
<evidence type="ECO:0000256" key="7">
    <source>
        <dbReference type="ARBA" id="ARBA00023136"/>
    </source>
</evidence>